<dbReference type="InParanoid" id="A0A2K1KQK4"/>
<organism evidence="2">
    <name type="scientific">Physcomitrium patens</name>
    <name type="common">Spreading-leaved earth moss</name>
    <name type="synonym">Physcomitrella patens</name>
    <dbReference type="NCBI Taxonomy" id="3218"/>
    <lineage>
        <taxon>Eukaryota</taxon>
        <taxon>Viridiplantae</taxon>
        <taxon>Streptophyta</taxon>
        <taxon>Embryophyta</taxon>
        <taxon>Bryophyta</taxon>
        <taxon>Bryophytina</taxon>
        <taxon>Bryopsida</taxon>
        <taxon>Funariidae</taxon>
        <taxon>Funariales</taxon>
        <taxon>Funariaceae</taxon>
        <taxon>Physcomitrium</taxon>
    </lineage>
</organism>
<dbReference type="EnsemblPlants" id="Pp3c4_30400V3.1">
    <property type="protein sequence ID" value="PAC:32922794.CDS.1"/>
    <property type="gene ID" value="Pp3c4_30400"/>
</dbReference>
<gene>
    <name evidence="2" type="ORF">PHYPA_006945</name>
</gene>
<dbReference type="InterPro" id="IPR010730">
    <property type="entry name" value="HET"/>
</dbReference>
<dbReference type="EMBL" id="ABEU02000004">
    <property type="protein sequence ID" value="PNR56048.1"/>
    <property type="molecule type" value="Genomic_DNA"/>
</dbReference>
<reference evidence="3" key="3">
    <citation type="submission" date="2020-12" db="UniProtKB">
        <authorList>
            <consortium name="EnsemblPlants"/>
        </authorList>
    </citation>
    <scope>IDENTIFICATION</scope>
</reference>
<evidence type="ECO:0000259" key="1">
    <source>
        <dbReference type="Pfam" id="PF06985"/>
    </source>
</evidence>
<dbReference type="Pfam" id="PF06985">
    <property type="entry name" value="HET"/>
    <property type="match status" value="1"/>
</dbReference>
<dbReference type="EnsemblPlants" id="Pp3c4_30400V3.2">
    <property type="protein sequence ID" value="PAC:32922795.CDS.1"/>
    <property type="gene ID" value="Pp3c4_30400"/>
</dbReference>
<evidence type="ECO:0000313" key="2">
    <source>
        <dbReference type="EMBL" id="PNR56048.1"/>
    </source>
</evidence>
<feature type="domain" description="Heterokaryon incompatibility" evidence="1">
    <location>
        <begin position="1"/>
        <end position="84"/>
    </location>
</feature>
<sequence length="109" mass="12148">MDSIFGFASVKNVAAGGKDANAGLPGIKPGSRTREQIPFTVRDVLLWQTLGPEGSDQSYEFLEERLPSYVVEFEWYRRGWTFQEMLTSGRALIFTKGTKVLAVPESLMA</sequence>
<accession>A0A2K1KQK4</accession>
<reference evidence="2 4" key="2">
    <citation type="journal article" date="2018" name="Plant J.">
        <title>The Physcomitrella patens chromosome-scale assembly reveals moss genome structure and evolution.</title>
        <authorList>
            <person name="Lang D."/>
            <person name="Ullrich K.K."/>
            <person name="Murat F."/>
            <person name="Fuchs J."/>
            <person name="Jenkins J."/>
            <person name="Haas F.B."/>
            <person name="Piednoel M."/>
            <person name="Gundlach H."/>
            <person name="Van Bel M."/>
            <person name="Meyberg R."/>
            <person name="Vives C."/>
            <person name="Morata J."/>
            <person name="Symeonidi A."/>
            <person name="Hiss M."/>
            <person name="Muchero W."/>
            <person name="Kamisugi Y."/>
            <person name="Saleh O."/>
            <person name="Blanc G."/>
            <person name="Decker E.L."/>
            <person name="van Gessel N."/>
            <person name="Grimwood J."/>
            <person name="Hayes R.D."/>
            <person name="Graham S.W."/>
            <person name="Gunter L.E."/>
            <person name="McDaniel S.F."/>
            <person name="Hoernstein S.N.W."/>
            <person name="Larsson A."/>
            <person name="Li F.W."/>
            <person name="Perroud P.F."/>
            <person name="Phillips J."/>
            <person name="Ranjan P."/>
            <person name="Rokshar D.S."/>
            <person name="Rothfels C.J."/>
            <person name="Schneider L."/>
            <person name="Shu S."/>
            <person name="Stevenson D.W."/>
            <person name="Thummler F."/>
            <person name="Tillich M."/>
            <person name="Villarreal Aguilar J.C."/>
            <person name="Widiez T."/>
            <person name="Wong G.K."/>
            <person name="Wymore A."/>
            <person name="Zhang Y."/>
            <person name="Zimmer A.D."/>
            <person name="Quatrano R.S."/>
            <person name="Mayer K.F.X."/>
            <person name="Goodstein D."/>
            <person name="Casacuberta J.M."/>
            <person name="Vandepoele K."/>
            <person name="Reski R."/>
            <person name="Cuming A.C."/>
            <person name="Tuskan G.A."/>
            <person name="Maumus F."/>
            <person name="Salse J."/>
            <person name="Schmutz J."/>
            <person name="Rensing S.A."/>
        </authorList>
    </citation>
    <scope>NUCLEOTIDE SEQUENCE [LARGE SCALE GENOMIC DNA]</scope>
    <source>
        <strain evidence="3 4">cv. Gransden 2004</strain>
    </source>
</reference>
<dbReference type="AlphaFoldDB" id="A0A2K1KQK4"/>
<evidence type="ECO:0000313" key="3">
    <source>
        <dbReference type="EnsemblPlants" id="PAC:32922794.CDS.1"/>
    </source>
</evidence>
<reference evidence="2 4" key="1">
    <citation type="journal article" date="2008" name="Science">
        <title>The Physcomitrella genome reveals evolutionary insights into the conquest of land by plants.</title>
        <authorList>
            <person name="Rensing S."/>
            <person name="Lang D."/>
            <person name="Zimmer A."/>
            <person name="Terry A."/>
            <person name="Salamov A."/>
            <person name="Shapiro H."/>
            <person name="Nishiyama T."/>
            <person name="Perroud P.-F."/>
            <person name="Lindquist E."/>
            <person name="Kamisugi Y."/>
            <person name="Tanahashi T."/>
            <person name="Sakakibara K."/>
            <person name="Fujita T."/>
            <person name="Oishi K."/>
            <person name="Shin-I T."/>
            <person name="Kuroki Y."/>
            <person name="Toyoda A."/>
            <person name="Suzuki Y."/>
            <person name="Hashimoto A."/>
            <person name="Yamaguchi K."/>
            <person name="Sugano A."/>
            <person name="Kohara Y."/>
            <person name="Fujiyama A."/>
            <person name="Anterola A."/>
            <person name="Aoki S."/>
            <person name="Ashton N."/>
            <person name="Barbazuk W.B."/>
            <person name="Barker E."/>
            <person name="Bennetzen J."/>
            <person name="Bezanilla M."/>
            <person name="Blankenship R."/>
            <person name="Cho S.H."/>
            <person name="Dutcher S."/>
            <person name="Estelle M."/>
            <person name="Fawcett J.A."/>
            <person name="Gundlach H."/>
            <person name="Hanada K."/>
            <person name="Heyl A."/>
            <person name="Hicks K.A."/>
            <person name="Hugh J."/>
            <person name="Lohr M."/>
            <person name="Mayer K."/>
            <person name="Melkozernov A."/>
            <person name="Murata T."/>
            <person name="Nelson D."/>
            <person name="Pils B."/>
            <person name="Prigge M."/>
            <person name="Reiss B."/>
            <person name="Renner T."/>
            <person name="Rombauts S."/>
            <person name="Rushton P."/>
            <person name="Sanderfoot A."/>
            <person name="Schween G."/>
            <person name="Shiu S.-H."/>
            <person name="Stueber K."/>
            <person name="Theodoulou F.L."/>
            <person name="Tu H."/>
            <person name="Van de Peer Y."/>
            <person name="Verrier P.J."/>
            <person name="Waters E."/>
            <person name="Wood A."/>
            <person name="Yang L."/>
            <person name="Cove D."/>
            <person name="Cuming A."/>
            <person name="Hasebe M."/>
            <person name="Lucas S."/>
            <person name="Mishler D.B."/>
            <person name="Reski R."/>
            <person name="Grigoriev I."/>
            <person name="Quatrano R.S."/>
            <person name="Boore J.L."/>
        </authorList>
    </citation>
    <scope>NUCLEOTIDE SEQUENCE [LARGE SCALE GENOMIC DNA]</scope>
    <source>
        <strain evidence="3 4">cv. Gransden 2004</strain>
    </source>
</reference>
<dbReference type="Gramene" id="Pp3c4_30400V3.1">
    <property type="protein sequence ID" value="PAC:32922794.CDS.1"/>
    <property type="gene ID" value="Pp3c4_30400"/>
</dbReference>
<dbReference type="Gramene" id="Pp3c4_30400V3.2">
    <property type="protein sequence ID" value="PAC:32922795.CDS.1"/>
    <property type="gene ID" value="Pp3c4_30400"/>
</dbReference>
<protein>
    <recommendedName>
        <fullName evidence="1">Heterokaryon incompatibility domain-containing protein</fullName>
    </recommendedName>
</protein>
<proteinExistence type="predicted"/>
<name>A0A2K1KQK4_PHYPA</name>
<keyword evidence="4" id="KW-1185">Reference proteome</keyword>
<dbReference type="Proteomes" id="UP000006727">
    <property type="component" value="Chromosome 4"/>
</dbReference>
<dbReference type="STRING" id="3218.A0A2K1KQK4"/>
<evidence type="ECO:0000313" key="4">
    <source>
        <dbReference type="Proteomes" id="UP000006727"/>
    </source>
</evidence>